<dbReference type="AlphaFoldDB" id="A0AA40KTV4"/>
<reference evidence="2" key="1">
    <citation type="submission" date="2021-10" db="EMBL/GenBank/DDBJ databases">
        <title>Melipona bicolor Genome sequencing and assembly.</title>
        <authorList>
            <person name="Araujo N.S."/>
            <person name="Arias M.C."/>
        </authorList>
    </citation>
    <scope>NUCLEOTIDE SEQUENCE</scope>
    <source>
        <strain evidence="2">USP_2M_L1-L4_2017</strain>
        <tissue evidence="2">Whole body</tissue>
    </source>
</reference>
<protein>
    <submittedName>
        <fullName evidence="2">Uncharacterized protein</fullName>
    </submittedName>
</protein>
<organism evidence="2 3">
    <name type="scientific">Melipona bicolor</name>
    <dbReference type="NCBI Taxonomy" id="60889"/>
    <lineage>
        <taxon>Eukaryota</taxon>
        <taxon>Metazoa</taxon>
        <taxon>Ecdysozoa</taxon>
        <taxon>Arthropoda</taxon>
        <taxon>Hexapoda</taxon>
        <taxon>Insecta</taxon>
        <taxon>Pterygota</taxon>
        <taxon>Neoptera</taxon>
        <taxon>Endopterygota</taxon>
        <taxon>Hymenoptera</taxon>
        <taxon>Apocrita</taxon>
        <taxon>Aculeata</taxon>
        <taxon>Apoidea</taxon>
        <taxon>Anthophila</taxon>
        <taxon>Apidae</taxon>
        <taxon>Melipona</taxon>
    </lineage>
</organism>
<dbReference type="EMBL" id="JAHYIQ010000004">
    <property type="protein sequence ID" value="KAK1132602.1"/>
    <property type="molecule type" value="Genomic_DNA"/>
</dbReference>
<feature type="region of interest" description="Disordered" evidence="1">
    <location>
        <begin position="25"/>
        <end position="61"/>
    </location>
</feature>
<comment type="caution">
    <text evidence="2">The sequence shown here is derived from an EMBL/GenBank/DDBJ whole genome shotgun (WGS) entry which is preliminary data.</text>
</comment>
<evidence type="ECO:0000313" key="2">
    <source>
        <dbReference type="EMBL" id="KAK1132602.1"/>
    </source>
</evidence>
<keyword evidence="3" id="KW-1185">Reference proteome</keyword>
<proteinExistence type="predicted"/>
<gene>
    <name evidence="2" type="ORF">K0M31_013987</name>
</gene>
<evidence type="ECO:0000256" key="1">
    <source>
        <dbReference type="SAM" id="MobiDB-lite"/>
    </source>
</evidence>
<sequence length="61" mass="7032">MLRNRLKEKELGYAEERSIENVKAERKEKWKRGGGGGGGGELDTRPPCRWERVNEMENGDK</sequence>
<dbReference type="Proteomes" id="UP001177670">
    <property type="component" value="Unassembled WGS sequence"/>
</dbReference>
<feature type="compositionally biased region" description="Basic and acidic residues" evidence="1">
    <location>
        <begin position="42"/>
        <end position="61"/>
    </location>
</feature>
<name>A0AA40KTV4_9HYME</name>
<evidence type="ECO:0000313" key="3">
    <source>
        <dbReference type="Proteomes" id="UP001177670"/>
    </source>
</evidence>
<accession>A0AA40KTV4</accession>